<dbReference type="Proteomes" id="UP000245288">
    <property type="component" value="Unassembled WGS sequence"/>
</dbReference>
<comment type="caution">
    <text evidence="1">The sequence shown here is derived from an EMBL/GenBank/DDBJ whole genome shotgun (WGS) entry which is preliminary data.</text>
</comment>
<evidence type="ECO:0000313" key="2">
    <source>
        <dbReference type="Proteomes" id="UP000245288"/>
    </source>
</evidence>
<organism evidence="1 2">
    <name type="scientific">Eubacterium ramulus</name>
    <dbReference type="NCBI Taxonomy" id="39490"/>
    <lineage>
        <taxon>Bacteria</taxon>
        <taxon>Bacillati</taxon>
        <taxon>Bacillota</taxon>
        <taxon>Clostridia</taxon>
        <taxon>Eubacteriales</taxon>
        <taxon>Eubacteriaceae</taxon>
        <taxon>Eubacterium</taxon>
    </lineage>
</organism>
<name>A0A2V1JTX9_EUBRA</name>
<dbReference type="OrthoDB" id="7823637at2"/>
<reference evidence="1 2" key="1">
    <citation type="submission" date="2014-09" db="EMBL/GenBank/DDBJ databases">
        <title>Butyrate-producing bacteria isolated from human gut.</title>
        <authorList>
            <person name="Zhang Q."/>
            <person name="Zhao L."/>
        </authorList>
    </citation>
    <scope>NUCLEOTIDE SEQUENCE [LARGE SCALE GENOMIC DNA]</scope>
    <source>
        <strain evidence="1 2">21</strain>
    </source>
</reference>
<protein>
    <recommendedName>
        <fullName evidence="3">HNH endonuclease</fullName>
    </recommendedName>
</protein>
<dbReference type="AlphaFoldDB" id="A0A2V1JTX9"/>
<keyword evidence="2" id="KW-1185">Reference proteome</keyword>
<proteinExistence type="predicted"/>
<dbReference type="RefSeq" id="WP_109216369.1">
    <property type="nucleotide sequence ID" value="NZ_JRFU01000145.1"/>
</dbReference>
<dbReference type="EMBL" id="JRFU01000145">
    <property type="protein sequence ID" value="PWE85908.1"/>
    <property type="molecule type" value="Genomic_DNA"/>
</dbReference>
<evidence type="ECO:0008006" key="3">
    <source>
        <dbReference type="Google" id="ProtNLM"/>
    </source>
</evidence>
<evidence type="ECO:0000313" key="1">
    <source>
        <dbReference type="EMBL" id="PWE85908.1"/>
    </source>
</evidence>
<sequence length="248" mass="28700">MDLSQDFISVLNAVTNKRARFVIDTILEKGYCSTEDLKNGGYEHAPRAARDVRELGIPLETYKIKDSTGKSIAAYRFGDWEEAKRKNQLSKTSGRTQLTEKLKNALLEYYGAKCNLYGEEYPARLLQPDHRIPYEIGGDPENMMDLDRFMLLSPSANRDKSWACEHCENWIKKDISMCKKCYYAYPENYSHIAGKLEKRVNVIFNDKDMHLYNELLSQASANGITCEEETKRMIAYYQKMLKVRGDKK</sequence>
<accession>A0A2V1JTX9</accession>
<gene>
    <name evidence="1" type="ORF">LG34_13100</name>
</gene>